<accession>A0A956M128</accession>
<reference evidence="4" key="2">
    <citation type="journal article" date="2021" name="Microbiome">
        <title>Successional dynamics and alternative stable states in a saline activated sludge microbial community over 9 years.</title>
        <authorList>
            <person name="Wang Y."/>
            <person name="Ye J."/>
            <person name="Ju F."/>
            <person name="Liu L."/>
            <person name="Boyd J.A."/>
            <person name="Deng Y."/>
            <person name="Parks D.H."/>
            <person name="Jiang X."/>
            <person name="Yin X."/>
            <person name="Woodcroft B.J."/>
            <person name="Tyson G.W."/>
            <person name="Hugenholtz P."/>
            <person name="Polz M.F."/>
            <person name="Zhang T."/>
        </authorList>
    </citation>
    <scope>NUCLEOTIDE SEQUENCE</scope>
    <source>
        <strain evidence="4">HKST-UBA01</strain>
    </source>
</reference>
<organism evidence="4 5">
    <name type="scientific">Eiseniibacteriota bacterium</name>
    <dbReference type="NCBI Taxonomy" id="2212470"/>
    <lineage>
        <taxon>Bacteria</taxon>
        <taxon>Candidatus Eiseniibacteriota</taxon>
    </lineage>
</organism>
<evidence type="ECO:0000313" key="5">
    <source>
        <dbReference type="Proteomes" id="UP000697710"/>
    </source>
</evidence>
<evidence type="ECO:0000259" key="3">
    <source>
        <dbReference type="Pfam" id="PF00501"/>
    </source>
</evidence>
<sequence length="151" mass="15720">MRSAQADPSAPLLIKPDGIETYGDIARRAAGFAHTLSGLGKPGDRVAILAENTETYVAEYYGAAGAGWIAVPLNTSLHADALAFMLRDAGARVLVHEKRFSKVADQALTSGPGSLPVETVIADRSRFGGRALSIAEAFSEDHPSMGSPVAA</sequence>
<dbReference type="InterPro" id="IPR000873">
    <property type="entry name" value="AMP-dep_synth/lig_dom"/>
</dbReference>
<protein>
    <submittedName>
        <fullName evidence="4">AMP-binding protein</fullName>
    </submittedName>
</protein>
<evidence type="ECO:0000256" key="2">
    <source>
        <dbReference type="ARBA" id="ARBA00022598"/>
    </source>
</evidence>
<dbReference type="Pfam" id="PF00501">
    <property type="entry name" value="AMP-binding"/>
    <property type="match status" value="1"/>
</dbReference>
<feature type="domain" description="AMP-dependent synthetase/ligase" evidence="3">
    <location>
        <begin position="2"/>
        <end position="127"/>
    </location>
</feature>
<comment type="caution">
    <text evidence="4">The sequence shown here is derived from an EMBL/GenBank/DDBJ whole genome shotgun (WGS) entry which is preliminary data.</text>
</comment>
<evidence type="ECO:0000313" key="4">
    <source>
        <dbReference type="EMBL" id="MCA9729229.1"/>
    </source>
</evidence>
<dbReference type="Proteomes" id="UP000697710">
    <property type="component" value="Unassembled WGS sequence"/>
</dbReference>
<dbReference type="PANTHER" id="PTHR43201:SF5">
    <property type="entry name" value="MEDIUM-CHAIN ACYL-COA LIGASE ACSF2, MITOCHONDRIAL"/>
    <property type="match status" value="1"/>
</dbReference>
<dbReference type="PANTHER" id="PTHR43201">
    <property type="entry name" value="ACYL-COA SYNTHETASE"/>
    <property type="match status" value="1"/>
</dbReference>
<dbReference type="GO" id="GO:0031956">
    <property type="term" value="F:medium-chain fatty acid-CoA ligase activity"/>
    <property type="evidence" value="ECO:0007669"/>
    <property type="project" value="TreeGrafter"/>
</dbReference>
<dbReference type="AlphaFoldDB" id="A0A956M128"/>
<evidence type="ECO:0000256" key="1">
    <source>
        <dbReference type="ARBA" id="ARBA00006432"/>
    </source>
</evidence>
<comment type="similarity">
    <text evidence="1">Belongs to the ATP-dependent AMP-binding enzyme family.</text>
</comment>
<dbReference type="GO" id="GO:0006631">
    <property type="term" value="P:fatty acid metabolic process"/>
    <property type="evidence" value="ECO:0007669"/>
    <property type="project" value="TreeGrafter"/>
</dbReference>
<feature type="non-terminal residue" evidence="4">
    <location>
        <position position="151"/>
    </location>
</feature>
<reference evidence="4" key="1">
    <citation type="submission" date="2020-04" db="EMBL/GenBank/DDBJ databases">
        <authorList>
            <person name="Zhang T."/>
        </authorList>
    </citation>
    <scope>NUCLEOTIDE SEQUENCE</scope>
    <source>
        <strain evidence="4">HKST-UBA01</strain>
    </source>
</reference>
<dbReference type="SUPFAM" id="SSF56801">
    <property type="entry name" value="Acetyl-CoA synthetase-like"/>
    <property type="match status" value="1"/>
</dbReference>
<proteinExistence type="inferred from homology"/>
<keyword evidence="2" id="KW-0436">Ligase</keyword>
<dbReference type="EMBL" id="JAGQHR010000615">
    <property type="protein sequence ID" value="MCA9729229.1"/>
    <property type="molecule type" value="Genomic_DNA"/>
</dbReference>
<name>A0A956M128_UNCEI</name>
<dbReference type="Gene3D" id="3.40.50.980">
    <property type="match status" value="1"/>
</dbReference>
<gene>
    <name evidence="4" type="ORF">KC729_16195</name>
</gene>